<dbReference type="InterPro" id="IPR051267">
    <property type="entry name" value="STEAP_metalloreductase"/>
</dbReference>
<dbReference type="Proteomes" id="UP000664795">
    <property type="component" value="Unassembled WGS sequence"/>
</dbReference>
<proteinExistence type="predicted"/>
<dbReference type="Pfam" id="PF03807">
    <property type="entry name" value="F420_oxidored"/>
    <property type="match status" value="1"/>
</dbReference>
<accession>A0A939JV32</accession>
<dbReference type="InterPro" id="IPR036291">
    <property type="entry name" value="NAD(P)-bd_dom_sf"/>
</dbReference>
<evidence type="ECO:0000313" key="3">
    <source>
        <dbReference type="EMBL" id="MBO0930427.1"/>
    </source>
</evidence>
<dbReference type="GO" id="GO:0052851">
    <property type="term" value="F:ferric-chelate reductase (NADPH) activity"/>
    <property type="evidence" value="ECO:0007669"/>
    <property type="project" value="TreeGrafter"/>
</dbReference>
<dbReference type="RefSeq" id="WP_207334390.1">
    <property type="nucleotide sequence ID" value="NZ_JAFMYU010000003.1"/>
</dbReference>
<comment type="caution">
    <text evidence="3">The sequence shown here is derived from an EMBL/GenBank/DDBJ whole genome shotgun (WGS) entry which is preliminary data.</text>
</comment>
<dbReference type="PANTHER" id="PTHR14239:SF0">
    <property type="entry name" value="F420-DEPENDENT NADP REDUCTASE"/>
    <property type="match status" value="1"/>
</dbReference>
<feature type="domain" description="Pyrroline-5-carboxylate reductase catalytic N-terminal" evidence="2">
    <location>
        <begin position="3"/>
        <end position="93"/>
    </location>
</feature>
<dbReference type="GO" id="GO:0005886">
    <property type="term" value="C:plasma membrane"/>
    <property type="evidence" value="ECO:0007669"/>
    <property type="project" value="TreeGrafter"/>
</dbReference>
<keyword evidence="1" id="KW-0560">Oxidoreductase</keyword>
<dbReference type="InterPro" id="IPR028939">
    <property type="entry name" value="P5C_Rdtase_cat_N"/>
</dbReference>
<evidence type="ECO:0000259" key="2">
    <source>
        <dbReference type="Pfam" id="PF03807"/>
    </source>
</evidence>
<keyword evidence="4" id="KW-1185">Reference proteome</keyword>
<dbReference type="SUPFAM" id="SSF51735">
    <property type="entry name" value="NAD(P)-binding Rossmann-fold domains"/>
    <property type="match status" value="1"/>
</dbReference>
<gene>
    <name evidence="3" type="ORF">J2I48_05440</name>
</gene>
<evidence type="ECO:0000313" key="4">
    <source>
        <dbReference type="Proteomes" id="UP000664795"/>
    </source>
</evidence>
<protein>
    <submittedName>
        <fullName evidence="3">NAD(P)-binding domain-containing protein</fullName>
    </submittedName>
</protein>
<evidence type="ECO:0000256" key="1">
    <source>
        <dbReference type="ARBA" id="ARBA00023002"/>
    </source>
</evidence>
<dbReference type="PANTHER" id="PTHR14239">
    <property type="entry name" value="DUDULIN-RELATED"/>
    <property type="match status" value="1"/>
</dbReference>
<dbReference type="Gene3D" id="3.40.50.720">
    <property type="entry name" value="NAD(P)-binding Rossmann-like Domain"/>
    <property type="match status" value="1"/>
</dbReference>
<organism evidence="3 4">
    <name type="scientific">Fibrella aquatilis</name>
    <dbReference type="NCBI Taxonomy" id="2817059"/>
    <lineage>
        <taxon>Bacteria</taxon>
        <taxon>Pseudomonadati</taxon>
        <taxon>Bacteroidota</taxon>
        <taxon>Cytophagia</taxon>
        <taxon>Cytophagales</taxon>
        <taxon>Spirosomataceae</taxon>
        <taxon>Fibrella</taxon>
    </lineage>
</organism>
<name>A0A939JV32_9BACT</name>
<dbReference type="GO" id="GO:0015677">
    <property type="term" value="P:copper ion import"/>
    <property type="evidence" value="ECO:0007669"/>
    <property type="project" value="TreeGrafter"/>
</dbReference>
<reference evidence="3 4" key="1">
    <citation type="submission" date="2021-03" db="EMBL/GenBank/DDBJ databases">
        <title>Fibrella sp. HMF5036 genome sequencing and assembly.</title>
        <authorList>
            <person name="Kang H."/>
            <person name="Kim H."/>
            <person name="Bae S."/>
            <person name="Joh K."/>
        </authorList>
    </citation>
    <scope>NUCLEOTIDE SEQUENCE [LARGE SCALE GENOMIC DNA]</scope>
    <source>
        <strain evidence="3 4">HMF5036</strain>
    </source>
</reference>
<sequence length="205" mass="21728">MNIAIIGTGNVGAALAEAWAKAGHTIRLGVRNTADFKGRALLDKSAAITVYPIGEAVAAADVVLIAAVPQATQSIAEALGDVSQKVIIDAMNGLRARPEPFSHTTEALQHWTNCPDIVKCFNSTGAENMHDPNYGGVHIDMFMAGSSAKGKAIAQQLALDAGFAECYDFGGDDKVPLLEQFAFVWINLAIMQGQGRAMAFKLLKR</sequence>
<dbReference type="EMBL" id="JAFMYU010000003">
    <property type="protein sequence ID" value="MBO0930427.1"/>
    <property type="molecule type" value="Genomic_DNA"/>
</dbReference>
<dbReference type="GO" id="GO:0008823">
    <property type="term" value="F:cupric reductase (NADH) activity"/>
    <property type="evidence" value="ECO:0007669"/>
    <property type="project" value="TreeGrafter"/>
</dbReference>
<dbReference type="AlphaFoldDB" id="A0A939JV32"/>